<comment type="cofactor">
    <cofactor evidence="1">
        <name>Mg(2+)</name>
        <dbReference type="ChEBI" id="CHEBI:18420"/>
    </cofactor>
    <text evidence="1">Binds 2 magnesium ions per subunit.</text>
</comment>
<organism evidence="2 3">
    <name type="scientific">Pseudanabaena catenata USMAC16</name>
    <dbReference type="NCBI Taxonomy" id="1855837"/>
    <lineage>
        <taxon>Bacteria</taxon>
        <taxon>Bacillati</taxon>
        <taxon>Cyanobacteriota</taxon>
        <taxon>Cyanophyceae</taxon>
        <taxon>Pseudanabaenales</taxon>
        <taxon>Pseudanabaenaceae</taxon>
        <taxon>Pseudanabaena</taxon>
    </lineage>
</organism>
<evidence type="ECO:0000256" key="1">
    <source>
        <dbReference type="PIRSR" id="PIRSR605502-1"/>
    </source>
</evidence>
<dbReference type="EMBL" id="VBTY01000038">
    <property type="protein sequence ID" value="MDG3494251.1"/>
    <property type="molecule type" value="Genomic_DNA"/>
</dbReference>
<dbReference type="Proteomes" id="UP001152872">
    <property type="component" value="Unassembled WGS sequence"/>
</dbReference>
<dbReference type="PANTHER" id="PTHR16222">
    <property type="entry name" value="ADP-RIBOSYLGLYCOHYDROLASE"/>
    <property type="match status" value="1"/>
</dbReference>
<feature type="binding site" evidence="1">
    <location>
        <position position="36"/>
    </location>
    <ligand>
        <name>Mg(2+)</name>
        <dbReference type="ChEBI" id="CHEBI:18420"/>
        <label>1</label>
    </ligand>
</feature>
<dbReference type="RefSeq" id="WP_009626319.1">
    <property type="nucleotide sequence ID" value="NZ_VBTY01000038.1"/>
</dbReference>
<protein>
    <submittedName>
        <fullName evidence="2">ADP-ribosylglycohydrolase family protein</fullName>
    </submittedName>
</protein>
<feature type="binding site" evidence="1">
    <location>
        <position position="34"/>
    </location>
    <ligand>
        <name>Mg(2+)</name>
        <dbReference type="ChEBI" id="CHEBI:18420"/>
        <label>1</label>
    </ligand>
</feature>
<feature type="binding site" evidence="1">
    <location>
        <position position="211"/>
    </location>
    <ligand>
        <name>Mg(2+)</name>
        <dbReference type="ChEBI" id="CHEBI:18420"/>
        <label>1</label>
    </ligand>
</feature>
<feature type="binding site" evidence="1">
    <location>
        <position position="35"/>
    </location>
    <ligand>
        <name>Mg(2+)</name>
        <dbReference type="ChEBI" id="CHEBI:18420"/>
        <label>1</label>
    </ligand>
</feature>
<evidence type="ECO:0000313" key="3">
    <source>
        <dbReference type="Proteomes" id="UP001152872"/>
    </source>
</evidence>
<keyword evidence="1" id="KW-0460">Magnesium</keyword>
<dbReference type="PANTHER" id="PTHR16222:SF12">
    <property type="entry name" value="ADP-RIBOSYLGLYCOHYDROLASE-RELATED"/>
    <property type="match status" value="1"/>
</dbReference>
<accession>A0A9X4RH97</accession>
<sequence>MLGAIAGDIIGSIYEISNHRSKDFPLFSEGCRFTDDTVLTVAIADCLMHQGSYAEYIKTYARLYPTRGYGGRFIEWMNSEAMEPYNSWGNGSAMRVSPIGFAYTDRDAVMHEAKCSAEVTHNHPEGVKGAQATAITVFMARQGHSKEQIKTEIVNSFGYDLRRTLDEIRPTYKFDVSCQGTVPQAITAFLESTDFEDAIRNAISLGGDSDTLACITGAIAEAYYGGVPEAIAEKVFTYLTPRVRQVVEKFREWRNLC</sequence>
<dbReference type="AlphaFoldDB" id="A0A9X4RH97"/>
<dbReference type="InterPro" id="IPR036705">
    <property type="entry name" value="Ribosyl_crysJ1_sf"/>
</dbReference>
<evidence type="ECO:0000313" key="2">
    <source>
        <dbReference type="EMBL" id="MDG3494251.1"/>
    </source>
</evidence>
<dbReference type="InterPro" id="IPR005502">
    <property type="entry name" value="Ribosyl_crysJ1"/>
</dbReference>
<reference evidence="2" key="1">
    <citation type="submission" date="2019-05" db="EMBL/GenBank/DDBJ databases">
        <title>Whole genome sequencing of Pseudanabaena catenata USMAC16.</title>
        <authorList>
            <person name="Khan Z."/>
            <person name="Omar W.M."/>
            <person name="Convey P."/>
            <person name="Merican F."/>
            <person name="Najimudin N."/>
        </authorList>
    </citation>
    <scope>NUCLEOTIDE SEQUENCE</scope>
    <source>
        <strain evidence="2">USMAC16</strain>
    </source>
</reference>
<gene>
    <name evidence="2" type="ORF">FEV09_06735</name>
</gene>
<comment type="caution">
    <text evidence="2">The sequence shown here is derived from an EMBL/GenBank/DDBJ whole genome shotgun (WGS) entry which is preliminary data.</text>
</comment>
<dbReference type="GO" id="GO:0046872">
    <property type="term" value="F:metal ion binding"/>
    <property type="evidence" value="ECO:0007669"/>
    <property type="project" value="UniProtKB-KW"/>
</dbReference>
<feature type="binding site" evidence="1">
    <location>
        <position position="208"/>
    </location>
    <ligand>
        <name>Mg(2+)</name>
        <dbReference type="ChEBI" id="CHEBI:18420"/>
        <label>1</label>
    </ligand>
</feature>
<dbReference type="SUPFAM" id="SSF101478">
    <property type="entry name" value="ADP-ribosylglycohydrolase"/>
    <property type="match status" value="1"/>
</dbReference>
<proteinExistence type="predicted"/>
<keyword evidence="3" id="KW-1185">Reference proteome</keyword>
<dbReference type="Pfam" id="PF03747">
    <property type="entry name" value="ADP_ribosyl_GH"/>
    <property type="match status" value="1"/>
</dbReference>
<feature type="binding site" evidence="1">
    <location>
        <position position="210"/>
    </location>
    <ligand>
        <name>Mg(2+)</name>
        <dbReference type="ChEBI" id="CHEBI:18420"/>
        <label>1</label>
    </ligand>
</feature>
<name>A0A9X4RH97_9CYAN</name>
<dbReference type="Gene3D" id="1.10.4080.10">
    <property type="entry name" value="ADP-ribosylation/Crystallin J1"/>
    <property type="match status" value="1"/>
</dbReference>
<dbReference type="InterPro" id="IPR050792">
    <property type="entry name" value="ADP-ribosylglycohydrolase"/>
</dbReference>
<keyword evidence="1" id="KW-0479">Metal-binding</keyword>